<dbReference type="Gene3D" id="3.40.50.10330">
    <property type="entry name" value="Probable inorganic polyphosphate/atp-NAD kinase, domain 1"/>
    <property type="match status" value="1"/>
</dbReference>
<comment type="cofactor">
    <cofactor evidence="9">
        <name>a divalent metal cation</name>
        <dbReference type="ChEBI" id="CHEBI:60240"/>
    </cofactor>
</comment>
<feature type="binding site" evidence="9">
    <location>
        <begin position="138"/>
        <end position="139"/>
    </location>
    <ligand>
        <name>NAD(+)</name>
        <dbReference type="ChEBI" id="CHEBI:57540"/>
    </ligand>
</feature>
<dbReference type="GO" id="GO:0051287">
    <property type="term" value="F:NAD binding"/>
    <property type="evidence" value="ECO:0007669"/>
    <property type="project" value="UniProtKB-ARBA"/>
</dbReference>
<evidence type="ECO:0000256" key="9">
    <source>
        <dbReference type="HAMAP-Rule" id="MF_00361"/>
    </source>
</evidence>
<evidence type="ECO:0000256" key="4">
    <source>
        <dbReference type="ARBA" id="ARBA00022777"/>
    </source>
</evidence>
<evidence type="ECO:0000256" key="1">
    <source>
        <dbReference type="ARBA" id="ARBA00022490"/>
    </source>
</evidence>
<dbReference type="EC" id="2.7.1.23" evidence="9"/>
<dbReference type="GO" id="GO:0003951">
    <property type="term" value="F:NAD+ kinase activity"/>
    <property type="evidence" value="ECO:0007669"/>
    <property type="project" value="UniProtKB-UniRule"/>
</dbReference>
<comment type="subcellular location">
    <subcellularLocation>
        <location evidence="9">Cytoplasm</location>
    </subcellularLocation>
</comment>
<dbReference type="InterPro" id="IPR002504">
    <property type="entry name" value="NADK"/>
</dbReference>
<dbReference type="Gene3D" id="2.60.200.30">
    <property type="entry name" value="Probable inorganic polyphosphate/atp-NAD kinase, domain 2"/>
    <property type="match status" value="1"/>
</dbReference>
<dbReference type="InterPro" id="IPR016064">
    <property type="entry name" value="NAD/diacylglycerol_kinase_sf"/>
</dbReference>
<feature type="binding site" evidence="9">
    <location>
        <begin position="179"/>
        <end position="184"/>
    </location>
    <ligand>
        <name>NAD(+)</name>
        <dbReference type="ChEBI" id="CHEBI:57540"/>
    </ligand>
</feature>
<dbReference type="Pfam" id="PF20143">
    <property type="entry name" value="NAD_kinase_C"/>
    <property type="match status" value="1"/>
</dbReference>
<accession>A0A1H1FFL9</accession>
<evidence type="ECO:0000313" key="10">
    <source>
        <dbReference type="EMBL" id="SDQ99802.1"/>
    </source>
</evidence>
<organism evidence="10 11">
    <name type="scientific">Tsukamurella pulmonis</name>
    <dbReference type="NCBI Taxonomy" id="47312"/>
    <lineage>
        <taxon>Bacteria</taxon>
        <taxon>Bacillati</taxon>
        <taxon>Actinomycetota</taxon>
        <taxon>Actinomycetes</taxon>
        <taxon>Mycobacteriales</taxon>
        <taxon>Tsukamurellaceae</taxon>
        <taxon>Tsukamurella</taxon>
    </lineage>
</organism>
<evidence type="ECO:0000256" key="2">
    <source>
        <dbReference type="ARBA" id="ARBA00022679"/>
    </source>
</evidence>
<dbReference type="Proteomes" id="UP000183053">
    <property type="component" value="Unassembled WGS sequence"/>
</dbReference>
<dbReference type="EMBL" id="FNLF01000002">
    <property type="protein sequence ID" value="SDQ99802.1"/>
    <property type="molecule type" value="Genomic_DNA"/>
</dbReference>
<evidence type="ECO:0000256" key="5">
    <source>
        <dbReference type="ARBA" id="ARBA00022840"/>
    </source>
</evidence>
<dbReference type="InterPro" id="IPR017438">
    <property type="entry name" value="ATP-NAD_kinase_N"/>
</dbReference>
<dbReference type="PANTHER" id="PTHR20275">
    <property type="entry name" value="NAD KINASE"/>
    <property type="match status" value="1"/>
</dbReference>
<dbReference type="InterPro" id="IPR017437">
    <property type="entry name" value="ATP-NAD_kinase_PpnK-typ_C"/>
</dbReference>
<comment type="caution">
    <text evidence="9">Lacks conserved residue(s) required for the propagation of feature annotation.</text>
</comment>
<protein>
    <recommendedName>
        <fullName evidence="9">NAD kinase</fullName>
        <ecNumber evidence="9">2.7.1.23</ecNumber>
    </recommendedName>
    <alternativeName>
        <fullName evidence="9">ATP-dependent NAD kinase</fullName>
    </alternativeName>
</protein>
<dbReference type="FunFam" id="2.60.200.30:FF:000007">
    <property type="entry name" value="NAD kinase"/>
    <property type="match status" value="1"/>
</dbReference>
<feature type="binding site" evidence="9">
    <location>
        <position position="168"/>
    </location>
    <ligand>
        <name>NAD(+)</name>
        <dbReference type="ChEBI" id="CHEBI:57540"/>
    </ligand>
</feature>
<proteinExistence type="inferred from homology"/>
<sequence>MTTARDRTFLVVVHTLRSDVDRTVDDIRRRLDAAGVRMKLESDVREAPDDAAVGCEVVVVLGGDGGFLRGAELARRADVPIIGINLGHVGFLAESEVDTVPETIDDLVHRRYTVHPRMTLDVEIHDGDRLVSQGWALNEVSVENRSRQGLLELVTEVDGRPVSRFACDGLLVATPTGSTAYAFSAGGPVMWPDLEALLIVPSNAHALFARPMVTSPRSVIAIEVEGSRHEAIAFCDGRRTLEVPERGRIEIRRGVEPVRFIKLGAGPFTDRLVTKFQLPISGWRGRRDGDGGTVAGTSTGIGG</sequence>
<dbReference type="HAMAP" id="MF_00361">
    <property type="entry name" value="NAD_kinase"/>
    <property type="match status" value="1"/>
</dbReference>
<keyword evidence="11" id="KW-1185">Reference proteome</keyword>
<feature type="binding site" evidence="9">
    <location>
        <position position="69"/>
    </location>
    <ligand>
        <name>NAD(+)</name>
        <dbReference type="ChEBI" id="CHEBI:57540"/>
    </ligand>
</feature>
<evidence type="ECO:0000256" key="3">
    <source>
        <dbReference type="ARBA" id="ARBA00022741"/>
    </source>
</evidence>
<comment type="similarity">
    <text evidence="9">Belongs to the NAD kinase family.</text>
</comment>
<comment type="catalytic activity">
    <reaction evidence="8 9">
        <text>NAD(+) + ATP = ADP + NADP(+) + H(+)</text>
        <dbReference type="Rhea" id="RHEA:18629"/>
        <dbReference type="ChEBI" id="CHEBI:15378"/>
        <dbReference type="ChEBI" id="CHEBI:30616"/>
        <dbReference type="ChEBI" id="CHEBI:57540"/>
        <dbReference type="ChEBI" id="CHEBI:58349"/>
        <dbReference type="ChEBI" id="CHEBI:456216"/>
        <dbReference type="EC" id="2.7.1.23"/>
    </reaction>
</comment>
<keyword evidence="2 9" id="KW-0808">Transferase</keyword>
<dbReference type="STRING" id="47312.SAMN04489765_2694"/>
<dbReference type="GO" id="GO:0046872">
    <property type="term" value="F:metal ion binding"/>
    <property type="evidence" value="ECO:0007669"/>
    <property type="project" value="UniProtKB-UniRule"/>
</dbReference>
<evidence type="ECO:0000256" key="6">
    <source>
        <dbReference type="ARBA" id="ARBA00022857"/>
    </source>
</evidence>
<dbReference type="GO" id="GO:0006741">
    <property type="term" value="P:NADP+ biosynthetic process"/>
    <property type="evidence" value="ECO:0007669"/>
    <property type="project" value="UniProtKB-UniRule"/>
</dbReference>
<feature type="binding site" evidence="9">
    <location>
        <begin position="64"/>
        <end position="65"/>
    </location>
    <ligand>
        <name>NAD(+)</name>
        <dbReference type="ChEBI" id="CHEBI:57540"/>
    </ligand>
</feature>
<dbReference type="AlphaFoldDB" id="A0A1H1FFL9"/>
<dbReference type="GO" id="GO:0005524">
    <property type="term" value="F:ATP binding"/>
    <property type="evidence" value="ECO:0007669"/>
    <property type="project" value="UniProtKB-KW"/>
</dbReference>
<dbReference type="NCBIfam" id="NF002892">
    <property type="entry name" value="PRK03372.1"/>
    <property type="match status" value="1"/>
</dbReference>
<keyword evidence="4 9" id="KW-0418">Kinase</keyword>
<evidence type="ECO:0000256" key="7">
    <source>
        <dbReference type="ARBA" id="ARBA00023027"/>
    </source>
</evidence>
<dbReference type="OrthoDB" id="9774737at2"/>
<keyword evidence="1 9" id="KW-0963">Cytoplasm</keyword>
<reference evidence="11" key="1">
    <citation type="submission" date="2016-10" db="EMBL/GenBank/DDBJ databases">
        <authorList>
            <person name="Varghese N."/>
            <person name="Submissions S."/>
        </authorList>
    </citation>
    <scope>NUCLEOTIDE SEQUENCE [LARGE SCALE GENOMIC DNA]</scope>
    <source>
        <strain evidence="11">DSM 44142</strain>
    </source>
</reference>
<dbReference type="RefSeq" id="WP_068536178.1">
    <property type="nucleotide sequence ID" value="NZ_AP025457.1"/>
</dbReference>
<dbReference type="GO" id="GO:0005737">
    <property type="term" value="C:cytoplasm"/>
    <property type="evidence" value="ECO:0007669"/>
    <property type="project" value="UniProtKB-SubCell"/>
</dbReference>
<keyword evidence="3 9" id="KW-0547">Nucleotide-binding</keyword>
<comment type="function">
    <text evidence="9">Involved in the regulation of the intracellular balance of NAD and NADP, and is a key enzyme in the biosynthesis of NADP. Catalyzes specifically the phosphorylation on 2'-hydroxyl of the adenosine moiety of NAD to yield NADP.</text>
</comment>
<name>A0A1H1FFL9_9ACTN</name>
<evidence type="ECO:0000256" key="8">
    <source>
        <dbReference type="ARBA" id="ARBA00047925"/>
    </source>
</evidence>
<gene>
    <name evidence="9" type="primary">nadK</name>
    <name evidence="10" type="ORF">SAMN04489765_2694</name>
</gene>
<evidence type="ECO:0000313" key="11">
    <source>
        <dbReference type="Proteomes" id="UP000183053"/>
    </source>
</evidence>
<dbReference type="GO" id="GO:0019674">
    <property type="term" value="P:NAD+ metabolic process"/>
    <property type="evidence" value="ECO:0007669"/>
    <property type="project" value="InterPro"/>
</dbReference>
<dbReference type="Pfam" id="PF01513">
    <property type="entry name" value="NAD_kinase"/>
    <property type="match status" value="1"/>
</dbReference>
<keyword evidence="6 9" id="KW-0521">NADP</keyword>
<feature type="active site" description="Proton acceptor" evidence="9">
    <location>
        <position position="64"/>
    </location>
</feature>
<keyword evidence="7 9" id="KW-0520">NAD</keyword>
<dbReference type="SUPFAM" id="SSF111331">
    <property type="entry name" value="NAD kinase/diacylglycerol kinase-like"/>
    <property type="match status" value="1"/>
</dbReference>
<keyword evidence="5 9" id="KW-0067">ATP-binding</keyword>
<dbReference type="PANTHER" id="PTHR20275:SF0">
    <property type="entry name" value="NAD KINASE"/>
    <property type="match status" value="1"/>
</dbReference>